<dbReference type="CDD" id="cd00060">
    <property type="entry name" value="FHA"/>
    <property type="match status" value="1"/>
</dbReference>
<dbReference type="InterPro" id="IPR052016">
    <property type="entry name" value="Bact_Sigma-Reg"/>
</dbReference>
<reference evidence="3 4" key="1">
    <citation type="submission" date="2019-08" db="EMBL/GenBank/DDBJ databases">
        <title>Complete genome sequence of Candidatus Uab amorphum.</title>
        <authorList>
            <person name="Shiratori T."/>
            <person name="Suzuki S."/>
            <person name="Kakizawa Y."/>
            <person name="Ishida K."/>
        </authorList>
    </citation>
    <scope>NUCLEOTIDE SEQUENCE [LARGE SCALE GENOMIC DNA]</scope>
    <source>
        <strain evidence="3 4">SRT547</strain>
    </source>
</reference>
<evidence type="ECO:0000256" key="1">
    <source>
        <dbReference type="ARBA" id="ARBA00022801"/>
    </source>
</evidence>
<protein>
    <recommendedName>
        <fullName evidence="2">FHA domain-containing protein</fullName>
    </recommendedName>
</protein>
<dbReference type="Pfam" id="PF00498">
    <property type="entry name" value="FHA"/>
    <property type="match status" value="1"/>
</dbReference>
<keyword evidence="1" id="KW-0378">Hydrolase</keyword>
<dbReference type="SUPFAM" id="SSF55781">
    <property type="entry name" value="GAF domain-like"/>
    <property type="match status" value="1"/>
</dbReference>
<dbReference type="Pfam" id="PF13185">
    <property type="entry name" value="GAF_2"/>
    <property type="match status" value="1"/>
</dbReference>
<dbReference type="InterPro" id="IPR003018">
    <property type="entry name" value="GAF"/>
</dbReference>
<evidence type="ECO:0000313" key="4">
    <source>
        <dbReference type="Proteomes" id="UP000326354"/>
    </source>
</evidence>
<dbReference type="SUPFAM" id="SSF81606">
    <property type="entry name" value="PP2C-like"/>
    <property type="match status" value="1"/>
</dbReference>
<sequence length="569" mass="62777">MTSAQVIIRNGKQANKVFPLSKHEKKIIGRETNCNIQVLDKGASRNHSLIEFKGDHFLLVDLGSTNGTFVNDKTIISKILADGDIIKIGQTELLYRVVEPETETKVAPSSVGMIDEFLPANSIVEKIDVGNSLCGVSLQDLRQQTGGASASTNANSAANYLSTIYELSNLINKEQTQMKMFDAILEKIMDVFKPDRAYIILYKKEEENPFHVAVERDTIGDQRKISKTILSKAILDGVSVRSGNAAMDGDLAGGMSIVVQKIKSVMCVPLESQSKILGAIYIDSVASTNRFNKSDLDLLTAVGVQAGVAIERAILSESAVEKEKLHQAMEIAQNIQRSMLPDCVPDSFEYDLVGWNKTCDETGGDYYDFFELPSNRLAITVGDVTGHGIGAALLMATARAFLKALAIKADNVTNLINELNFLLEKDMDDDKFMTLFYGEFDPKTMQLTFANAGHDNPLLYRVAQKQFEELEATGMPLGIDDEEEYEEETIAINKGDVLIMSTDGITEAMNPEGEQFGQERFEQVIINNVQKSANQIIRECYNAVTNFCQGAAQRDDLTLVVIKFNSRIK</sequence>
<dbReference type="PANTHER" id="PTHR43156">
    <property type="entry name" value="STAGE II SPORULATION PROTEIN E-RELATED"/>
    <property type="match status" value="1"/>
</dbReference>
<keyword evidence="4" id="KW-1185">Reference proteome</keyword>
<evidence type="ECO:0000259" key="2">
    <source>
        <dbReference type="PROSITE" id="PS50006"/>
    </source>
</evidence>
<dbReference type="SMART" id="SM00065">
    <property type="entry name" value="GAF"/>
    <property type="match status" value="1"/>
</dbReference>
<dbReference type="Gene3D" id="3.60.40.10">
    <property type="entry name" value="PPM-type phosphatase domain"/>
    <property type="match status" value="1"/>
</dbReference>
<accession>A0A5S9IUB9</accession>
<dbReference type="AlphaFoldDB" id="A0A5S9IUB9"/>
<gene>
    <name evidence="3" type="ORF">UABAM_06191</name>
</gene>
<dbReference type="PANTHER" id="PTHR43156:SF2">
    <property type="entry name" value="STAGE II SPORULATION PROTEIN E"/>
    <property type="match status" value="1"/>
</dbReference>
<organism evidence="3 4">
    <name type="scientific">Uabimicrobium amorphum</name>
    <dbReference type="NCBI Taxonomy" id="2596890"/>
    <lineage>
        <taxon>Bacteria</taxon>
        <taxon>Pseudomonadati</taxon>
        <taxon>Planctomycetota</taxon>
        <taxon>Candidatus Uabimicrobiia</taxon>
        <taxon>Candidatus Uabimicrobiales</taxon>
        <taxon>Candidatus Uabimicrobiaceae</taxon>
        <taxon>Candidatus Uabimicrobium</taxon>
    </lineage>
</organism>
<feature type="domain" description="FHA" evidence="2">
    <location>
        <begin position="26"/>
        <end position="75"/>
    </location>
</feature>
<dbReference type="InterPro" id="IPR001932">
    <property type="entry name" value="PPM-type_phosphatase-like_dom"/>
</dbReference>
<dbReference type="PROSITE" id="PS50006">
    <property type="entry name" value="FHA_DOMAIN"/>
    <property type="match status" value="1"/>
</dbReference>
<dbReference type="Proteomes" id="UP000326354">
    <property type="component" value="Chromosome"/>
</dbReference>
<dbReference type="InterPro" id="IPR008984">
    <property type="entry name" value="SMAD_FHA_dom_sf"/>
</dbReference>
<dbReference type="EMBL" id="AP019860">
    <property type="protein sequence ID" value="BBM87776.1"/>
    <property type="molecule type" value="Genomic_DNA"/>
</dbReference>
<dbReference type="SMART" id="SM00331">
    <property type="entry name" value="PP2C_SIG"/>
    <property type="match status" value="1"/>
</dbReference>
<dbReference type="Pfam" id="PF07228">
    <property type="entry name" value="SpoIIE"/>
    <property type="match status" value="1"/>
</dbReference>
<dbReference type="InterPro" id="IPR036457">
    <property type="entry name" value="PPM-type-like_dom_sf"/>
</dbReference>
<dbReference type="SMART" id="SM00240">
    <property type="entry name" value="FHA"/>
    <property type="match status" value="1"/>
</dbReference>
<dbReference type="InterPro" id="IPR029016">
    <property type="entry name" value="GAF-like_dom_sf"/>
</dbReference>
<dbReference type="SUPFAM" id="SSF49879">
    <property type="entry name" value="SMAD/FHA domain"/>
    <property type="match status" value="1"/>
</dbReference>
<dbReference type="RefSeq" id="WP_151971778.1">
    <property type="nucleotide sequence ID" value="NZ_AP019860.1"/>
</dbReference>
<dbReference type="Gene3D" id="3.30.450.40">
    <property type="match status" value="1"/>
</dbReference>
<evidence type="ECO:0000313" key="3">
    <source>
        <dbReference type="EMBL" id="BBM87776.1"/>
    </source>
</evidence>
<dbReference type="OrthoDB" id="247273at2"/>
<dbReference type="KEGG" id="uam:UABAM_06191"/>
<name>A0A5S9IUB9_UABAM</name>
<proteinExistence type="predicted"/>
<dbReference type="GO" id="GO:0016791">
    <property type="term" value="F:phosphatase activity"/>
    <property type="evidence" value="ECO:0007669"/>
    <property type="project" value="TreeGrafter"/>
</dbReference>
<dbReference type="InterPro" id="IPR000253">
    <property type="entry name" value="FHA_dom"/>
</dbReference>
<dbReference type="Gene3D" id="2.60.200.20">
    <property type="match status" value="1"/>
</dbReference>